<protein>
    <submittedName>
        <fullName evidence="2">Uncharacterized protein</fullName>
    </submittedName>
</protein>
<dbReference type="Proteomes" id="UP000324222">
    <property type="component" value="Unassembled WGS sequence"/>
</dbReference>
<evidence type="ECO:0000256" key="1">
    <source>
        <dbReference type="SAM" id="MobiDB-lite"/>
    </source>
</evidence>
<dbReference type="AlphaFoldDB" id="A0A5B7DV84"/>
<keyword evidence="3" id="KW-1185">Reference proteome</keyword>
<name>A0A5B7DV84_PORTR</name>
<reference evidence="2 3" key="1">
    <citation type="submission" date="2019-05" db="EMBL/GenBank/DDBJ databases">
        <title>Another draft genome of Portunus trituberculatus and its Hox gene families provides insights of decapod evolution.</title>
        <authorList>
            <person name="Jeong J.-H."/>
            <person name="Song I."/>
            <person name="Kim S."/>
            <person name="Choi T."/>
            <person name="Kim D."/>
            <person name="Ryu S."/>
            <person name="Kim W."/>
        </authorList>
    </citation>
    <scope>NUCLEOTIDE SEQUENCE [LARGE SCALE GENOMIC DNA]</scope>
    <source>
        <tissue evidence="2">Muscle</tissue>
    </source>
</reference>
<feature type="compositionally biased region" description="Basic and acidic residues" evidence="1">
    <location>
        <begin position="1"/>
        <end position="12"/>
    </location>
</feature>
<gene>
    <name evidence="2" type="ORF">E2C01_018329</name>
</gene>
<evidence type="ECO:0000313" key="3">
    <source>
        <dbReference type="Proteomes" id="UP000324222"/>
    </source>
</evidence>
<evidence type="ECO:0000313" key="2">
    <source>
        <dbReference type="EMBL" id="MPC25225.1"/>
    </source>
</evidence>
<feature type="region of interest" description="Disordered" evidence="1">
    <location>
        <begin position="1"/>
        <end position="54"/>
    </location>
</feature>
<sequence length="233" mass="25306">MPPREAGGRGEGEGLTTSSGAHFEDVGVAVLVSSRQEDSGIHTDEEGGEDECRSVVSGPQQAAAQAALCGDRLRLRPLLVQHHVQKAYSGKRKEWRGWGQADNPPRYLCGAFNVKEAEVAIVTEQKESCVPSLTPVLVVILEVTLVFKQYRLSTSELTEDQIGRAIAILPTTPSISSLCIMGDSSEEAETLQRSTGGKLGISARGWSREKVFNTCPFDLTLHLLHPRARDREA</sequence>
<dbReference type="EMBL" id="VSRR010001434">
    <property type="protein sequence ID" value="MPC25225.1"/>
    <property type="molecule type" value="Genomic_DNA"/>
</dbReference>
<proteinExistence type="predicted"/>
<feature type="compositionally biased region" description="Basic and acidic residues" evidence="1">
    <location>
        <begin position="35"/>
        <end position="53"/>
    </location>
</feature>
<accession>A0A5B7DV84</accession>
<comment type="caution">
    <text evidence="2">The sequence shown here is derived from an EMBL/GenBank/DDBJ whole genome shotgun (WGS) entry which is preliminary data.</text>
</comment>
<organism evidence="2 3">
    <name type="scientific">Portunus trituberculatus</name>
    <name type="common">Swimming crab</name>
    <name type="synonym">Neptunus trituberculatus</name>
    <dbReference type="NCBI Taxonomy" id="210409"/>
    <lineage>
        <taxon>Eukaryota</taxon>
        <taxon>Metazoa</taxon>
        <taxon>Ecdysozoa</taxon>
        <taxon>Arthropoda</taxon>
        <taxon>Crustacea</taxon>
        <taxon>Multicrustacea</taxon>
        <taxon>Malacostraca</taxon>
        <taxon>Eumalacostraca</taxon>
        <taxon>Eucarida</taxon>
        <taxon>Decapoda</taxon>
        <taxon>Pleocyemata</taxon>
        <taxon>Brachyura</taxon>
        <taxon>Eubrachyura</taxon>
        <taxon>Portunoidea</taxon>
        <taxon>Portunidae</taxon>
        <taxon>Portuninae</taxon>
        <taxon>Portunus</taxon>
    </lineage>
</organism>